<feature type="compositionally biased region" description="Basic and acidic residues" evidence="1">
    <location>
        <begin position="88"/>
        <end position="102"/>
    </location>
</feature>
<evidence type="ECO:0000256" key="1">
    <source>
        <dbReference type="SAM" id="MobiDB-lite"/>
    </source>
</evidence>
<dbReference type="Proteomes" id="UP001596096">
    <property type="component" value="Unassembled WGS sequence"/>
</dbReference>
<proteinExistence type="predicted"/>
<reference evidence="3" key="1">
    <citation type="journal article" date="2019" name="Int. J. Syst. Evol. Microbiol.">
        <title>The Global Catalogue of Microorganisms (GCM) 10K type strain sequencing project: providing services to taxonomists for standard genome sequencing and annotation.</title>
        <authorList>
            <consortium name="The Broad Institute Genomics Platform"/>
            <consortium name="The Broad Institute Genome Sequencing Center for Infectious Disease"/>
            <person name="Wu L."/>
            <person name="Ma J."/>
        </authorList>
    </citation>
    <scope>NUCLEOTIDE SEQUENCE [LARGE SCALE GENOMIC DNA]</scope>
    <source>
        <strain evidence="3">CGMCC 4.7106</strain>
    </source>
</reference>
<dbReference type="EMBL" id="JBHSNW010000003">
    <property type="protein sequence ID" value="MFC5815186.1"/>
    <property type="molecule type" value="Genomic_DNA"/>
</dbReference>
<organism evidence="2 3">
    <name type="scientific">Nonomuraea harbinensis</name>
    <dbReference type="NCBI Taxonomy" id="1286938"/>
    <lineage>
        <taxon>Bacteria</taxon>
        <taxon>Bacillati</taxon>
        <taxon>Actinomycetota</taxon>
        <taxon>Actinomycetes</taxon>
        <taxon>Streptosporangiales</taxon>
        <taxon>Streptosporangiaceae</taxon>
        <taxon>Nonomuraea</taxon>
    </lineage>
</organism>
<evidence type="ECO:0000313" key="3">
    <source>
        <dbReference type="Proteomes" id="UP001596096"/>
    </source>
</evidence>
<accession>A0ABW1BR32</accession>
<evidence type="ECO:0008006" key="4">
    <source>
        <dbReference type="Google" id="ProtNLM"/>
    </source>
</evidence>
<sequence>MITVVGVGVGADGRDGLPADSRRTVEAAEVLMGAPRQLDLVPASAAERVAWPSPLLPALPGAERPARRRPGQAVGATGLTRRRVHRMAGRDAGDRVVGHQEG</sequence>
<protein>
    <recommendedName>
        <fullName evidence="4">Cobalamin biosynthesis bifunctional protein CbiET</fullName>
    </recommendedName>
</protein>
<comment type="caution">
    <text evidence="2">The sequence shown here is derived from an EMBL/GenBank/DDBJ whole genome shotgun (WGS) entry which is preliminary data.</text>
</comment>
<evidence type="ECO:0000313" key="2">
    <source>
        <dbReference type="EMBL" id="MFC5815186.1"/>
    </source>
</evidence>
<feature type="region of interest" description="Disordered" evidence="1">
    <location>
        <begin position="60"/>
        <end position="102"/>
    </location>
</feature>
<dbReference type="RefSeq" id="WP_219548730.1">
    <property type="nucleotide sequence ID" value="NZ_JAHKRN010000042.1"/>
</dbReference>
<keyword evidence="3" id="KW-1185">Reference proteome</keyword>
<gene>
    <name evidence="2" type="ORF">ACFPUY_08840</name>
</gene>
<name>A0ABW1BR32_9ACTN</name>